<accession>A0A7J0EGQ9</accession>
<keyword evidence="2" id="KW-0472">Membrane</keyword>
<evidence type="ECO:0000313" key="4">
    <source>
        <dbReference type="Proteomes" id="UP000585474"/>
    </source>
</evidence>
<dbReference type="OrthoDB" id="785473at2759"/>
<dbReference type="Proteomes" id="UP000585474">
    <property type="component" value="Unassembled WGS sequence"/>
</dbReference>
<keyword evidence="2" id="KW-0812">Transmembrane</keyword>
<evidence type="ECO:0000313" key="3">
    <source>
        <dbReference type="EMBL" id="GFY85631.1"/>
    </source>
</evidence>
<reference evidence="3 4" key="1">
    <citation type="submission" date="2019-07" db="EMBL/GenBank/DDBJ databases">
        <title>De Novo Assembly of kiwifruit Actinidia rufa.</title>
        <authorList>
            <person name="Sugita-Konishi S."/>
            <person name="Sato K."/>
            <person name="Mori E."/>
            <person name="Abe Y."/>
            <person name="Kisaki G."/>
            <person name="Hamano K."/>
            <person name="Suezawa K."/>
            <person name="Otani M."/>
            <person name="Fukuda T."/>
            <person name="Manabe T."/>
            <person name="Gomi K."/>
            <person name="Tabuchi M."/>
            <person name="Akimitsu K."/>
            <person name="Kataoka I."/>
        </authorList>
    </citation>
    <scope>NUCLEOTIDE SEQUENCE [LARGE SCALE GENOMIC DNA]</scope>
    <source>
        <strain evidence="4">cv. Fuchu</strain>
    </source>
</reference>
<sequence>MSFRLVFVSFGGLFFLAFLAIDLCCFIKKKKKKKVQETDIIHVDEHLKVKEVVVPCPHGSQTVVLSIEEDVHIDDERRKNEKVGEGMHVKSADDISSALEEGTSASG</sequence>
<feature type="compositionally biased region" description="Basic and acidic residues" evidence="1">
    <location>
        <begin position="76"/>
        <end position="93"/>
    </location>
</feature>
<evidence type="ECO:0000256" key="2">
    <source>
        <dbReference type="SAM" id="Phobius"/>
    </source>
</evidence>
<dbReference type="PANTHER" id="PTHR35697:SF10">
    <property type="entry name" value="PROTEIN TRACHEARY ELEMENT DIFFERENTIATION-RELATED 6"/>
    <property type="match status" value="1"/>
</dbReference>
<evidence type="ECO:0000256" key="1">
    <source>
        <dbReference type="SAM" id="MobiDB-lite"/>
    </source>
</evidence>
<comment type="caution">
    <text evidence="3">The sequence shown here is derived from an EMBL/GenBank/DDBJ whole genome shotgun (WGS) entry which is preliminary data.</text>
</comment>
<organism evidence="3 4">
    <name type="scientific">Actinidia rufa</name>
    <dbReference type="NCBI Taxonomy" id="165716"/>
    <lineage>
        <taxon>Eukaryota</taxon>
        <taxon>Viridiplantae</taxon>
        <taxon>Streptophyta</taxon>
        <taxon>Embryophyta</taxon>
        <taxon>Tracheophyta</taxon>
        <taxon>Spermatophyta</taxon>
        <taxon>Magnoliopsida</taxon>
        <taxon>eudicotyledons</taxon>
        <taxon>Gunneridae</taxon>
        <taxon>Pentapetalae</taxon>
        <taxon>asterids</taxon>
        <taxon>Ericales</taxon>
        <taxon>Actinidiaceae</taxon>
        <taxon>Actinidia</taxon>
    </lineage>
</organism>
<feature type="transmembrane region" description="Helical" evidence="2">
    <location>
        <begin position="6"/>
        <end position="27"/>
    </location>
</feature>
<keyword evidence="2" id="KW-1133">Transmembrane helix</keyword>
<feature type="region of interest" description="Disordered" evidence="1">
    <location>
        <begin position="76"/>
        <end position="107"/>
    </location>
</feature>
<dbReference type="PANTHER" id="PTHR35697">
    <property type="entry name" value="OS08G0108300 PROTEIN"/>
    <property type="match status" value="1"/>
</dbReference>
<dbReference type="InterPro" id="IPR044950">
    <property type="entry name" value="TED6/7"/>
</dbReference>
<keyword evidence="4" id="KW-1185">Reference proteome</keyword>
<dbReference type="GO" id="GO:0009834">
    <property type="term" value="P:plant-type secondary cell wall biogenesis"/>
    <property type="evidence" value="ECO:0007669"/>
    <property type="project" value="InterPro"/>
</dbReference>
<proteinExistence type="predicted"/>
<gene>
    <name evidence="3" type="ORF">Acr_04g0003690</name>
</gene>
<dbReference type="AlphaFoldDB" id="A0A7J0EGQ9"/>
<dbReference type="EMBL" id="BJWL01000004">
    <property type="protein sequence ID" value="GFY85631.1"/>
    <property type="molecule type" value="Genomic_DNA"/>
</dbReference>
<name>A0A7J0EGQ9_9ERIC</name>
<protein>
    <submittedName>
        <fullName evidence="3">Tracheary element differentiation-related 7</fullName>
    </submittedName>
</protein>